<dbReference type="Proteomes" id="UP000290572">
    <property type="component" value="Unassembled WGS sequence"/>
</dbReference>
<reference evidence="2 3" key="1">
    <citation type="submission" date="2018-03" db="EMBL/GenBank/DDBJ databases">
        <title>Draft genome sequence of Rohu Carp (Labeo rohita).</title>
        <authorList>
            <person name="Das P."/>
            <person name="Kushwaha B."/>
            <person name="Joshi C.G."/>
            <person name="Kumar D."/>
            <person name="Nagpure N.S."/>
            <person name="Sahoo L."/>
            <person name="Das S.P."/>
            <person name="Bit A."/>
            <person name="Patnaik S."/>
            <person name="Meher P.K."/>
            <person name="Jayasankar P."/>
            <person name="Koringa P.G."/>
            <person name="Patel N.V."/>
            <person name="Hinsu A.T."/>
            <person name="Kumar R."/>
            <person name="Pandey M."/>
            <person name="Agarwal S."/>
            <person name="Srivastava S."/>
            <person name="Singh M."/>
            <person name="Iquebal M.A."/>
            <person name="Jaiswal S."/>
            <person name="Angadi U.B."/>
            <person name="Kumar N."/>
            <person name="Raza M."/>
            <person name="Shah T.M."/>
            <person name="Rai A."/>
            <person name="Jena J.K."/>
        </authorList>
    </citation>
    <scope>NUCLEOTIDE SEQUENCE [LARGE SCALE GENOMIC DNA]</scope>
    <source>
        <strain evidence="2">DASCIFA01</strain>
        <tissue evidence="2">Testis</tissue>
    </source>
</reference>
<gene>
    <name evidence="2" type="ORF">ROHU_018235</name>
</gene>
<evidence type="ECO:0000256" key="1">
    <source>
        <dbReference type="SAM" id="MobiDB-lite"/>
    </source>
</evidence>
<sequence>MRRTALGFPLEPDGRRRASGYRTREERHRKESREYSEILHIHLNLGLRREENNLISFIPLQKMILLLFSQRRGNTCRYITDPTHTSSRH</sequence>
<protein>
    <submittedName>
        <fullName evidence="2">Uncharacterized protein</fullName>
    </submittedName>
</protein>
<organism evidence="2 3">
    <name type="scientific">Labeo rohita</name>
    <name type="common">Indian major carp</name>
    <name type="synonym">Cyprinus rohita</name>
    <dbReference type="NCBI Taxonomy" id="84645"/>
    <lineage>
        <taxon>Eukaryota</taxon>
        <taxon>Metazoa</taxon>
        <taxon>Chordata</taxon>
        <taxon>Craniata</taxon>
        <taxon>Vertebrata</taxon>
        <taxon>Euteleostomi</taxon>
        <taxon>Actinopterygii</taxon>
        <taxon>Neopterygii</taxon>
        <taxon>Teleostei</taxon>
        <taxon>Ostariophysi</taxon>
        <taxon>Cypriniformes</taxon>
        <taxon>Cyprinidae</taxon>
        <taxon>Labeoninae</taxon>
        <taxon>Labeonini</taxon>
        <taxon>Labeo</taxon>
    </lineage>
</organism>
<evidence type="ECO:0000313" key="3">
    <source>
        <dbReference type="Proteomes" id="UP000290572"/>
    </source>
</evidence>
<comment type="caution">
    <text evidence="2">The sequence shown here is derived from an EMBL/GenBank/DDBJ whole genome shotgun (WGS) entry which is preliminary data.</text>
</comment>
<keyword evidence="3" id="KW-1185">Reference proteome</keyword>
<evidence type="ECO:0000313" key="2">
    <source>
        <dbReference type="EMBL" id="RXN29649.1"/>
    </source>
</evidence>
<feature type="region of interest" description="Disordered" evidence="1">
    <location>
        <begin position="1"/>
        <end position="29"/>
    </location>
</feature>
<dbReference type="EMBL" id="QBIY01011748">
    <property type="protein sequence ID" value="RXN29649.1"/>
    <property type="molecule type" value="Genomic_DNA"/>
</dbReference>
<feature type="compositionally biased region" description="Basic and acidic residues" evidence="1">
    <location>
        <begin position="12"/>
        <end position="29"/>
    </location>
</feature>
<accession>A0A498N5I7</accession>
<proteinExistence type="predicted"/>
<name>A0A498N5I7_LABRO</name>
<dbReference type="AlphaFoldDB" id="A0A498N5I7"/>